<accession>A0ABR7D032</accession>
<reference evidence="1 2" key="1">
    <citation type="submission" date="2020-08" db="EMBL/GenBank/DDBJ databases">
        <title>Genome public.</title>
        <authorList>
            <person name="Liu C."/>
            <person name="Sun Q."/>
        </authorList>
    </citation>
    <scope>NUCLEOTIDE SEQUENCE [LARGE SCALE GENOMIC DNA]</scope>
    <source>
        <strain evidence="1 2">NSJ-56</strain>
    </source>
</reference>
<gene>
    <name evidence="1" type="ORF">H8S64_09210</name>
</gene>
<protein>
    <submittedName>
        <fullName evidence="1">Cytidylate kinase-like family protein</fullName>
    </submittedName>
</protein>
<dbReference type="Gene3D" id="3.40.50.300">
    <property type="entry name" value="P-loop containing nucleotide triphosphate hydrolases"/>
    <property type="match status" value="1"/>
</dbReference>
<dbReference type="Pfam" id="PF13189">
    <property type="entry name" value="Cytidylate_kin2"/>
    <property type="match status" value="1"/>
</dbReference>
<comment type="caution">
    <text evidence="1">The sequence shown here is derived from an EMBL/GenBank/DDBJ whole genome shotgun (WGS) entry which is preliminary data.</text>
</comment>
<sequence>MENFVITVGRQFGSCGKEIGHALAKRFNIAFYDKELIALASKESGLCQEFFEKADEKNSGNLLQAFAAGFTFGPFQYNDFLSNDKLFQIQSDVIRKVANEHSCVIVGRCADYILRDNKRCINIFIHADMEERVKTVMNRQHIPEQDARELVRKMDKTRPNYYNFYSDKEWGVAASYHLSVDSSLLGVEGTVDFIEQFVKRALNEETI</sequence>
<dbReference type="RefSeq" id="WP_186975847.1">
    <property type="nucleotide sequence ID" value="NZ_JACOOH010000004.1"/>
</dbReference>
<dbReference type="SUPFAM" id="SSF52540">
    <property type="entry name" value="P-loop containing nucleoside triphosphate hydrolases"/>
    <property type="match status" value="1"/>
</dbReference>
<name>A0ABR7D032_9BACT</name>
<proteinExistence type="predicted"/>
<evidence type="ECO:0000313" key="1">
    <source>
        <dbReference type="EMBL" id="MBC5621275.1"/>
    </source>
</evidence>
<dbReference type="Proteomes" id="UP000646484">
    <property type="component" value="Unassembled WGS sequence"/>
</dbReference>
<organism evidence="1 2">
    <name type="scientific">Butyricimonas hominis</name>
    <dbReference type="NCBI Taxonomy" id="2763032"/>
    <lineage>
        <taxon>Bacteria</taxon>
        <taxon>Pseudomonadati</taxon>
        <taxon>Bacteroidota</taxon>
        <taxon>Bacteroidia</taxon>
        <taxon>Bacteroidales</taxon>
        <taxon>Odoribacteraceae</taxon>
        <taxon>Butyricimonas</taxon>
    </lineage>
</organism>
<keyword evidence="2" id="KW-1185">Reference proteome</keyword>
<evidence type="ECO:0000313" key="2">
    <source>
        <dbReference type="Proteomes" id="UP000646484"/>
    </source>
</evidence>
<dbReference type="EMBL" id="JACOOH010000004">
    <property type="protein sequence ID" value="MBC5621275.1"/>
    <property type="molecule type" value="Genomic_DNA"/>
</dbReference>
<dbReference type="InterPro" id="IPR027417">
    <property type="entry name" value="P-loop_NTPase"/>
</dbReference>